<dbReference type="Proteomes" id="UP000238312">
    <property type="component" value="Unassembled WGS sequence"/>
</dbReference>
<proteinExistence type="predicted"/>
<evidence type="ECO:0000256" key="5">
    <source>
        <dbReference type="SAM" id="MobiDB-lite"/>
    </source>
</evidence>
<keyword evidence="9" id="KW-1185">Reference proteome</keyword>
<sequence>MSELRADDPRQLGAYRLTRRLGQGGQGVVYLGQSPQRTPVAVKLLHASLSGDPDGRRRFLGEVEAVRRVAAFCTAQLLDADLEGDRPYLVSEYVDGPSLREHVIAEGPRRGGSLERLAIGTATALGAIHRAGVVHRDFKPGNVLLGLDGPRVIDFGVSRLVDAAATAHTPMGTPAYMAPERMKGEPAGPPADMWAWALTVAYTASGRPAYTADTHQEILARVLYGKPDLGPLDGPLREIVEACLATEPGERPDAEEVLRRLLGQQAGERDLLSTGAMAAVGPAAPAGTGPAGADASGSGDHASGAAASGEVAGPAGRAARRGAGRQAAGLGSLAIVPAKVVGLGAAEAEPGVITDPDPTTSFPAITAPQVAAARAASARRATAPAWRRPRLWHLALATAVLLMAAAGFVFWLRGAQGPGFEGTWTGSARHFTADRIFPVEVRLGGDGAGSLRWGADLHCSGRLGRDGSGMVFTLHGVAGEECYPGTLRMFPTADVNQLDIKVTRSGEDEVTYSGKVARTP</sequence>
<dbReference type="PANTHER" id="PTHR43289">
    <property type="entry name" value="MITOGEN-ACTIVATED PROTEIN KINASE KINASE KINASE 20-RELATED"/>
    <property type="match status" value="1"/>
</dbReference>
<dbReference type="InterPro" id="IPR008271">
    <property type="entry name" value="Ser/Thr_kinase_AS"/>
</dbReference>
<keyword evidence="6" id="KW-1133">Transmembrane helix</keyword>
<accession>A0A2T0N860</accession>
<evidence type="ECO:0000256" key="4">
    <source>
        <dbReference type="ARBA" id="ARBA00022840"/>
    </source>
</evidence>
<keyword evidence="8" id="KW-0723">Serine/threonine-protein kinase</keyword>
<organism evidence="8 9">
    <name type="scientific">Nonomuraea fuscirosea</name>
    <dbReference type="NCBI Taxonomy" id="1291556"/>
    <lineage>
        <taxon>Bacteria</taxon>
        <taxon>Bacillati</taxon>
        <taxon>Actinomycetota</taxon>
        <taxon>Actinomycetes</taxon>
        <taxon>Streptosporangiales</taxon>
        <taxon>Streptosporangiaceae</taxon>
        <taxon>Nonomuraea</taxon>
    </lineage>
</organism>
<reference evidence="8 9" key="1">
    <citation type="submission" date="2018-03" db="EMBL/GenBank/DDBJ databases">
        <title>Genomic Encyclopedia of Type Strains, Phase III (KMG-III): the genomes of soil and plant-associated and newly described type strains.</title>
        <authorList>
            <person name="Whitman W."/>
        </authorList>
    </citation>
    <scope>NUCLEOTIDE SEQUENCE [LARGE SCALE GENOMIC DNA]</scope>
    <source>
        <strain evidence="8 9">CGMCC 4.7104</strain>
    </source>
</reference>
<keyword evidence="3 8" id="KW-0418">Kinase</keyword>
<keyword evidence="6" id="KW-0472">Membrane</keyword>
<feature type="region of interest" description="Disordered" evidence="5">
    <location>
        <begin position="283"/>
        <end position="320"/>
    </location>
</feature>
<dbReference type="RefSeq" id="WP_106234980.1">
    <property type="nucleotide sequence ID" value="NZ_PVNG01000002.1"/>
</dbReference>
<evidence type="ECO:0000256" key="2">
    <source>
        <dbReference type="ARBA" id="ARBA00022741"/>
    </source>
</evidence>
<gene>
    <name evidence="8" type="ORF">B0I32_10235</name>
</gene>
<name>A0A2T0N860_9ACTN</name>
<comment type="caution">
    <text evidence="8">The sequence shown here is derived from an EMBL/GenBank/DDBJ whole genome shotgun (WGS) entry which is preliminary data.</text>
</comment>
<evidence type="ECO:0000259" key="7">
    <source>
        <dbReference type="PROSITE" id="PS50011"/>
    </source>
</evidence>
<keyword evidence="6" id="KW-0812">Transmembrane</keyword>
<evidence type="ECO:0000313" key="8">
    <source>
        <dbReference type="EMBL" id="PRX68979.1"/>
    </source>
</evidence>
<dbReference type="AlphaFoldDB" id="A0A2T0N860"/>
<dbReference type="Gene3D" id="1.10.510.10">
    <property type="entry name" value="Transferase(Phosphotransferase) domain 1"/>
    <property type="match status" value="1"/>
</dbReference>
<dbReference type="SUPFAM" id="SSF56112">
    <property type="entry name" value="Protein kinase-like (PK-like)"/>
    <property type="match status" value="1"/>
</dbReference>
<dbReference type="PANTHER" id="PTHR43289:SF34">
    <property type="entry name" value="SERINE_THREONINE-PROTEIN KINASE YBDM-RELATED"/>
    <property type="match status" value="1"/>
</dbReference>
<dbReference type="Pfam" id="PF00069">
    <property type="entry name" value="Pkinase"/>
    <property type="match status" value="1"/>
</dbReference>
<dbReference type="EMBL" id="PVNG01000002">
    <property type="protein sequence ID" value="PRX68979.1"/>
    <property type="molecule type" value="Genomic_DNA"/>
</dbReference>
<dbReference type="InterPro" id="IPR011009">
    <property type="entry name" value="Kinase-like_dom_sf"/>
</dbReference>
<dbReference type="CDD" id="cd14014">
    <property type="entry name" value="STKc_PknB_like"/>
    <property type="match status" value="1"/>
</dbReference>
<dbReference type="Gene3D" id="3.30.200.20">
    <property type="entry name" value="Phosphorylase Kinase, domain 1"/>
    <property type="match status" value="1"/>
</dbReference>
<feature type="domain" description="Protein kinase" evidence="7">
    <location>
        <begin position="15"/>
        <end position="272"/>
    </location>
</feature>
<keyword evidence="4" id="KW-0067">ATP-binding</keyword>
<evidence type="ECO:0000256" key="6">
    <source>
        <dbReference type="SAM" id="Phobius"/>
    </source>
</evidence>
<keyword evidence="1" id="KW-0808">Transferase</keyword>
<protein>
    <submittedName>
        <fullName evidence="8">Serine/threonine protein kinase</fullName>
    </submittedName>
</protein>
<dbReference type="PROSITE" id="PS00108">
    <property type="entry name" value="PROTEIN_KINASE_ST"/>
    <property type="match status" value="1"/>
</dbReference>
<dbReference type="OrthoDB" id="3915799at2"/>
<evidence type="ECO:0000313" key="9">
    <source>
        <dbReference type="Proteomes" id="UP000238312"/>
    </source>
</evidence>
<evidence type="ECO:0000256" key="3">
    <source>
        <dbReference type="ARBA" id="ARBA00022777"/>
    </source>
</evidence>
<dbReference type="PROSITE" id="PS50011">
    <property type="entry name" value="PROTEIN_KINASE_DOM"/>
    <property type="match status" value="1"/>
</dbReference>
<feature type="compositionally biased region" description="Low complexity" evidence="5">
    <location>
        <begin position="283"/>
        <end position="317"/>
    </location>
</feature>
<keyword evidence="2" id="KW-0547">Nucleotide-binding</keyword>
<evidence type="ECO:0000256" key="1">
    <source>
        <dbReference type="ARBA" id="ARBA00022679"/>
    </source>
</evidence>
<dbReference type="GO" id="GO:0004674">
    <property type="term" value="F:protein serine/threonine kinase activity"/>
    <property type="evidence" value="ECO:0007669"/>
    <property type="project" value="UniProtKB-KW"/>
</dbReference>
<feature type="transmembrane region" description="Helical" evidence="6">
    <location>
        <begin position="391"/>
        <end position="412"/>
    </location>
</feature>
<dbReference type="InterPro" id="IPR000719">
    <property type="entry name" value="Prot_kinase_dom"/>
</dbReference>
<dbReference type="GO" id="GO:0005524">
    <property type="term" value="F:ATP binding"/>
    <property type="evidence" value="ECO:0007669"/>
    <property type="project" value="UniProtKB-KW"/>
</dbReference>